<dbReference type="Pfam" id="PF13510">
    <property type="entry name" value="Fer2_4"/>
    <property type="match status" value="1"/>
</dbReference>
<reference evidence="13 14" key="1">
    <citation type="submission" date="2020-10" db="EMBL/GenBank/DDBJ databases">
        <title>Wide distribution of Phycisphaera-like planctomycetes from WD2101 soil group in peatlands and genome analysis of the first cultivated representative.</title>
        <authorList>
            <person name="Dedysh S.N."/>
            <person name="Beletsky A.V."/>
            <person name="Ivanova A."/>
            <person name="Kulichevskaya I.S."/>
            <person name="Suzina N.E."/>
            <person name="Philippov D.A."/>
            <person name="Rakitin A.L."/>
            <person name="Mardanov A.V."/>
            <person name="Ravin N.V."/>
        </authorList>
    </citation>
    <scope>NUCLEOTIDE SEQUENCE [LARGE SCALE GENOMIC DNA]</scope>
    <source>
        <strain evidence="13 14">M1803</strain>
    </source>
</reference>
<dbReference type="Pfam" id="PF00384">
    <property type="entry name" value="Molybdopterin"/>
    <property type="match status" value="1"/>
</dbReference>
<evidence type="ECO:0000259" key="12">
    <source>
        <dbReference type="PROSITE" id="PS51839"/>
    </source>
</evidence>
<dbReference type="PROSITE" id="PS00641">
    <property type="entry name" value="COMPLEX1_75K_1"/>
    <property type="match status" value="1"/>
</dbReference>
<dbReference type="PANTHER" id="PTHR43105:SF13">
    <property type="entry name" value="NADH-UBIQUINONE OXIDOREDUCTASE 75 KDA SUBUNIT, MITOCHONDRIAL"/>
    <property type="match status" value="1"/>
</dbReference>
<evidence type="ECO:0000256" key="3">
    <source>
        <dbReference type="ARBA" id="ARBA00022485"/>
    </source>
</evidence>
<evidence type="ECO:0000256" key="4">
    <source>
        <dbReference type="ARBA" id="ARBA00022723"/>
    </source>
</evidence>
<organism evidence="13 14">
    <name type="scientific">Humisphaera borealis</name>
    <dbReference type="NCBI Taxonomy" id="2807512"/>
    <lineage>
        <taxon>Bacteria</taxon>
        <taxon>Pseudomonadati</taxon>
        <taxon>Planctomycetota</taxon>
        <taxon>Phycisphaerae</taxon>
        <taxon>Tepidisphaerales</taxon>
        <taxon>Tepidisphaeraceae</taxon>
        <taxon>Humisphaera</taxon>
    </lineage>
</organism>
<dbReference type="Pfam" id="PF22151">
    <property type="entry name" value="Fer4_NDSU1"/>
    <property type="match status" value="1"/>
</dbReference>
<feature type="domain" description="4Fe-4S Mo/W bis-MGD-type" evidence="11">
    <location>
        <begin position="215"/>
        <end position="271"/>
    </location>
</feature>
<evidence type="ECO:0000256" key="2">
    <source>
        <dbReference type="ARBA" id="ARBA00005404"/>
    </source>
</evidence>
<dbReference type="PROSITE" id="PS51839">
    <property type="entry name" value="4FE4S_HC3"/>
    <property type="match status" value="1"/>
</dbReference>
<dbReference type="PROSITE" id="PS51669">
    <property type="entry name" value="4FE4S_MOW_BIS_MGD"/>
    <property type="match status" value="1"/>
</dbReference>
<gene>
    <name evidence="13" type="ORF">IPV69_23015</name>
</gene>
<dbReference type="SMART" id="SM00929">
    <property type="entry name" value="NADH-G_4Fe-4S_3"/>
    <property type="match status" value="1"/>
</dbReference>
<sequence length="528" mass="57981">MPKITVDGTTIDAKPGVMILQACNDAGVEIPQYCYHPGLSIVASCRICLVEVEGIPKLVPACQTPVRDGMVVFAKSSKSIANQKQVMEYLLINHPLDCPVCDQAGECLLQDYSYEYGRSQSRFEEDKQKNPKKDVGDNIFLYADRCIMCTRCVRFTREVSGTSELFVEGRGHKEEIAIFPGKPVNNKLSGNVVDLCPVGALLDKDFLFKQRVWLLKETPSISPVDAGGENIFLHHNEGVVYRIKPRYNAEVNTWWISDDTRYSYKVLADAKRLKAARKLEYGTPAEIGYGKAIEEAAEGLKSVVSADGEGSLYALLSPMMACEEAYLLGKYIRSIDPQAVLVLGPVPTAASDDVFKHYNTGKETFRIKAEKVPNANGIRRVIDLLGGPKASFDELGNYGHLRGGWIVGGYLSNWLPGDLPSVLNGGFRVIQDILPNAITDRADVVLPSAGWAEKAGCWENYAGKIQAFAAAVQPPEGARREGDVYFKLLGRSGFYDADAVRAEMGGAFADVKLPTEKEEVPAFEFAEL</sequence>
<dbReference type="InterPro" id="IPR050123">
    <property type="entry name" value="Prok_molybdopt-oxidoreductase"/>
</dbReference>
<feature type="domain" description="2Fe-2S ferredoxin-type" evidence="10">
    <location>
        <begin position="2"/>
        <end position="78"/>
    </location>
</feature>
<keyword evidence="6" id="KW-0408">Iron</keyword>
<dbReference type="GO" id="GO:0016020">
    <property type="term" value="C:membrane"/>
    <property type="evidence" value="ECO:0007669"/>
    <property type="project" value="InterPro"/>
</dbReference>
<accession>A0A7M2WX25</accession>
<dbReference type="KEGG" id="hbs:IPV69_23015"/>
<dbReference type="InterPro" id="IPR019574">
    <property type="entry name" value="NADH_UbQ_OxRdtase_Gsu_4Fe4S-bd"/>
</dbReference>
<dbReference type="GO" id="GO:0042773">
    <property type="term" value="P:ATP synthesis coupled electron transport"/>
    <property type="evidence" value="ECO:0007669"/>
    <property type="project" value="InterPro"/>
</dbReference>
<evidence type="ECO:0000256" key="8">
    <source>
        <dbReference type="ARBA" id="ARBA00023027"/>
    </source>
</evidence>
<dbReference type="FunFam" id="3.10.20.740:FF:000001">
    <property type="entry name" value="NADH-quinone oxidoreductase subunit G"/>
    <property type="match status" value="1"/>
</dbReference>
<dbReference type="GO" id="GO:0003954">
    <property type="term" value="F:NADH dehydrogenase activity"/>
    <property type="evidence" value="ECO:0007669"/>
    <property type="project" value="TreeGrafter"/>
</dbReference>
<keyword evidence="4" id="KW-0479">Metal-binding</keyword>
<keyword evidence="14" id="KW-1185">Reference proteome</keyword>
<comment type="cofactor">
    <cofactor evidence="1">
        <name>[4Fe-4S] cluster</name>
        <dbReference type="ChEBI" id="CHEBI:49883"/>
    </cofactor>
</comment>
<dbReference type="RefSeq" id="WP_206292076.1">
    <property type="nucleotide sequence ID" value="NZ_CP063458.1"/>
</dbReference>
<dbReference type="Pfam" id="PF10588">
    <property type="entry name" value="NADH-G_4Fe-4S_3"/>
    <property type="match status" value="1"/>
</dbReference>
<keyword evidence="5" id="KW-1278">Translocase</keyword>
<dbReference type="GO" id="GO:0048038">
    <property type="term" value="F:quinone binding"/>
    <property type="evidence" value="ECO:0007669"/>
    <property type="project" value="UniProtKB-KW"/>
</dbReference>
<dbReference type="GO" id="GO:0051539">
    <property type="term" value="F:4 iron, 4 sulfur cluster binding"/>
    <property type="evidence" value="ECO:0007669"/>
    <property type="project" value="UniProtKB-KW"/>
</dbReference>
<keyword evidence="3" id="KW-0004">4Fe-4S</keyword>
<dbReference type="GO" id="GO:0046872">
    <property type="term" value="F:metal ion binding"/>
    <property type="evidence" value="ECO:0007669"/>
    <property type="project" value="UniProtKB-KW"/>
</dbReference>
<dbReference type="CDD" id="cd00207">
    <property type="entry name" value="fer2"/>
    <property type="match status" value="1"/>
</dbReference>
<dbReference type="SUPFAM" id="SSF53706">
    <property type="entry name" value="Formate dehydrogenase/DMSO reductase, domains 1-3"/>
    <property type="match status" value="1"/>
</dbReference>
<dbReference type="PROSITE" id="PS00643">
    <property type="entry name" value="COMPLEX1_75K_3"/>
    <property type="match status" value="1"/>
</dbReference>
<dbReference type="PROSITE" id="PS51085">
    <property type="entry name" value="2FE2S_FER_2"/>
    <property type="match status" value="1"/>
</dbReference>
<dbReference type="FunFam" id="3.30.70.20:FF:000002">
    <property type="entry name" value="NADH-ubiquinone oxidoreductase 75 kDa subunit"/>
    <property type="match status" value="1"/>
</dbReference>
<evidence type="ECO:0000313" key="14">
    <source>
        <dbReference type="Proteomes" id="UP000593765"/>
    </source>
</evidence>
<comment type="cofactor">
    <cofactor evidence="9">
        <name>[2Fe-2S] cluster</name>
        <dbReference type="ChEBI" id="CHEBI:190135"/>
    </cofactor>
</comment>
<dbReference type="InterPro" id="IPR001041">
    <property type="entry name" value="2Fe-2S_ferredoxin-type"/>
</dbReference>
<evidence type="ECO:0000256" key="6">
    <source>
        <dbReference type="ARBA" id="ARBA00023004"/>
    </source>
</evidence>
<dbReference type="InterPro" id="IPR000283">
    <property type="entry name" value="NADH_UbQ_OxRdtase_75kDa_su_CS"/>
</dbReference>
<evidence type="ECO:0000256" key="1">
    <source>
        <dbReference type="ARBA" id="ARBA00001966"/>
    </source>
</evidence>
<dbReference type="Gene3D" id="3.40.50.740">
    <property type="match status" value="1"/>
</dbReference>
<evidence type="ECO:0000259" key="10">
    <source>
        <dbReference type="PROSITE" id="PS51085"/>
    </source>
</evidence>
<dbReference type="Gene3D" id="3.30.70.20">
    <property type="match status" value="1"/>
</dbReference>
<name>A0A7M2WX25_9BACT</name>
<evidence type="ECO:0000256" key="7">
    <source>
        <dbReference type="ARBA" id="ARBA00023014"/>
    </source>
</evidence>
<evidence type="ECO:0000259" key="11">
    <source>
        <dbReference type="PROSITE" id="PS51669"/>
    </source>
</evidence>
<dbReference type="InterPro" id="IPR006963">
    <property type="entry name" value="Mopterin_OxRdtase_4Fe-4S_dom"/>
</dbReference>
<dbReference type="SUPFAM" id="SSF54292">
    <property type="entry name" value="2Fe-2S ferredoxin-like"/>
    <property type="match status" value="1"/>
</dbReference>
<dbReference type="GO" id="GO:0051537">
    <property type="term" value="F:2 iron, 2 sulfur cluster binding"/>
    <property type="evidence" value="ECO:0007669"/>
    <property type="project" value="UniProtKB-KW"/>
</dbReference>
<evidence type="ECO:0000256" key="5">
    <source>
        <dbReference type="ARBA" id="ARBA00022967"/>
    </source>
</evidence>
<dbReference type="InterPro" id="IPR036010">
    <property type="entry name" value="2Fe-2S_ferredoxin-like_sf"/>
</dbReference>
<dbReference type="Gene3D" id="3.10.20.740">
    <property type="match status" value="1"/>
</dbReference>
<dbReference type="EMBL" id="CP063458">
    <property type="protein sequence ID" value="QOV89060.1"/>
    <property type="molecule type" value="Genomic_DNA"/>
</dbReference>
<dbReference type="SUPFAM" id="SSF54862">
    <property type="entry name" value="4Fe-4S ferredoxins"/>
    <property type="match status" value="1"/>
</dbReference>
<keyword evidence="8" id="KW-0520">NAD</keyword>
<dbReference type="AlphaFoldDB" id="A0A7M2WX25"/>
<dbReference type="PANTHER" id="PTHR43105">
    <property type="entry name" value="RESPIRATORY NITRATE REDUCTASE"/>
    <property type="match status" value="1"/>
</dbReference>
<evidence type="ECO:0000313" key="13">
    <source>
        <dbReference type="EMBL" id="QOV89060.1"/>
    </source>
</evidence>
<evidence type="ECO:0000256" key="9">
    <source>
        <dbReference type="ARBA" id="ARBA00034078"/>
    </source>
</evidence>
<protein>
    <submittedName>
        <fullName evidence="13">(2Fe-2S)-binding protein</fullName>
    </submittedName>
</protein>
<proteinExistence type="inferred from homology"/>
<comment type="similarity">
    <text evidence="2">Belongs to the complex I 75 kDa subunit family.</text>
</comment>
<feature type="domain" description="4Fe-4S His(Cys)3-ligated-type" evidence="12">
    <location>
        <begin position="78"/>
        <end position="117"/>
    </location>
</feature>
<dbReference type="InterPro" id="IPR054351">
    <property type="entry name" value="NADH_UbQ_OxRdtase_ferredoxin"/>
</dbReference>
<dbReference type="Pfam" id="PF22117">
    <property type="entry name" value="Fer4_Nqo3"/>
    <property type="match status" value="1"/>
</dbReference>
<dbReference type="InterPro" id="IPR006656">
    <property type="entry name" value="Mopterin_OxRdtase"/>
</dbReference>
<dbReference type="GO" id="GO:0008137">
    <property type="term" value="F:NADH dehydrogenase (ubiquinone) activity"/>
    <property type="evidence" value="ECO:0007669"/>
    <property type="project" value="InterPro"/>
</dbReference>
<keyword evidence="7" id="KW-0411">Iron-sulfur</keyword>
<dbReference type="Proteomes" id="UP000593765">
    <property type="component" value="Chromosome"/>
</dbReference>